<dbReference type="Proteomes" id="UP000193778">
    <property type="component" value="Unassembled WGS sequence"/>
</dbReference>
<sequence>MRYLIALILILFPLVGAADDWEDRLIFNEGAKGAHLRVISSTDTVLFAPLIESFVAQYPSISIEYLVSGTADINRRVRATPEAFDVVISSAMDLQLKLANDGFALPVEDVQVPSWAQWHHSLFAFTFEPATIVINRAAFEGQPIPQTRQGLIEALRKRPEEFRGKIGTYDVRQSGLGYLFATQDARASETYWRLMEVIGGLDVRLYCCSGEMINDLADGTIYVAYNVLGSYAEVRTEGKDALEVIFPSDFQTIMMRTAMISEVTQAPEAAEQFIRFLVSQNPATPEGHSPLPFLRSDTDMTERETIGLNPALLTFLDGLKRQKFLSAWENAVIQ</sequence>
<dbReference type="SUPFAM" id="SSF53850">
    <property type="entry name" value="Periplasmic binding protein-like II"/>
    <property type="match status" value="1"/>
</dbReference>
<evidence type="ECO:0000313" key="3">
    <source>
        <dbReference type="Proteomes" id="UP000193778"/>
    </source>
</evidence>
<reference evidence="3" key="1">
    <citation type="submission" date="2017-03" db="EMBL/GenBank/DDBJ databases">
        <authorList>
            <person name="Rodrigo-Torres L."/>
            <person name="Arahal R.D."/>
            <person name="Lucena T."/>
        </authorList>
    </citation>
    <scope>NUCLEOTIDE SEQUENCE [LARGE SCALE GENOMIC DNA]</scope>
    <source>
        <strain evidence="3">CECT 8411</strain>
    </source>
</reference>
<protein>
    <recommendedName>
        <fullName evidence="4">Bacterial extracellular solute-binding protein</fullName>
    </recommendedName>
</protein>
<keyword evidence="1" id="KW-0732">Signal</keyword>
<proteinExistence type="predicted"/>
<dbReference type="InterPro" id="IPR006059">
    <property type="entry name" value="SBP"/>
</dbReference>
<dbReference type="PANTHER" id="PTHR30006:SF25">
    <property type="entry name" value="PHOSPHOGLYCERATE TRANSPORT REGULATORY PROTEIN PGTC"/>
    <property type="match status" value="1"/>
</dbReference>
<dbReference type="AlphaFoldDB" id="A0A1X6Z7F7"/>
<evidence type="ECO:0000313" key="2">
    <source>
        <dbReference type="EMBL" id="SLN42449.1"/>
    </source>
</evidence>
<keyword evidence="3" id="KW-1185">Reference proteome</keyword>
<gene>
    <name evidence="2" type="ORF">RUM8411_01891</name>
</gene>
<dbReference type="OrthoDB" id="8673316at2"/>
<accession>A0A1X6Z7F7</accession>
<organism evidence="2 3">
    <name type="scientific">Ruegeria meonggei</name>
    <dbReference type="NCBI Taxonomy" id="1446476"/>
    <lineage>
        <taxon>Bacteria</taxon>
        <taxon>Pseudomonadati</taxon>
        <taxon>Pseudomonadota</taxon>
        <taxon>Alphaproteobacteria</taxon>
        <taxon>Rhodobacterales</taxon>
        <taxon>Roseobacteraceae</taxon>
        <taxon>Ruegeria</taxon>
    </lineage>
</organism>
<dbReference type="Gene3D" id="3.40.190.10">
    <property type="entry name" value="Periplasmic binding protein-like II"/>
    <property type="match status" value="2"/>
</dbReference>
<dbReference type="GO" id="GO:0030288">
    <property type="term" value="C:outer membrane-bounded periplasmic space"/>
    <property type="evidence" value="ECO:0007669"/>
    <property type="project" value="TreeGrafter"/>
</dbReference>
<dbReference type="Pfam" id="PF13416">
    <property type="entry name" value="SBP_bac_8"/>
    <property type="match status" value="1"/>
</dbReference>
<evidence type="ECO:0000256" key="1">
    <source>
        <dbReference type="ARBA" id="ARBA00022729"/>
    </source>
</evidence>
<dbReference type="PANTHER" id="PTHR30006">
    <property type="entry name" value="THIAMINE-BINDING PERIPLASMIC PROTEIN-RELATED"/>
    <property type="match status" value="1"/>
</dbReference>
<name>A0A1X6Z7F7_9RHOB</name>
<dbReference type="EMBL" id="FWFP01000005">
    <property type="protein sequence ID" value="SLN42449.1"/>
    <property type="molecule type" value="Genomic_DNA"/>
</dbReference>
<evidence type="ECO:0008006" key="4">
    <source>
        <dbReference type="Google" id="ProtNLM"/>
    </source>
</evidence>
<dbReference type="RefSeq" id="WP_085822429.1">
    <property type="nucleotide sequence ID" value="NZ_FWFP01000005.1"/>
</dbReference>